<dbReference type="CDD" id="cd00064">
    <property type="entry name" value="FU"/>
    <property type="match status" value="1"/>
</dbReference>
<evidence type="ECO:0000256" key="14">
    <source>
        <dbReference type="ARBA" id="ARBA00023137"/>
    </source>
</evidence>
<feature type="domain" description="Fibronectin type-III" evidence="26">
    <location>
        <begin position="579"/>
        <end position="675"/>
    </location>
</feature>
<dbReference type="InterPro" id="IPR036941">
    <property type="entry name" value="Rcpt_L-dom_sf"/>
</dbReference>
<evidence type="ECO:0000256" key="22">
    <source>
        <dbReference type="RuleBase" id="RU000312"/>
    </source>
</evidence>
<dbReference type="InterPro" id="IPR020635">
    <property type="entry name" value="Tyr_kinase_cat_dom"/>
</dbReference>
<dbReference type="SUPFAM" id="SSF49265">
    <property type="entry name" value="Fibronectin type III"/>
    <property type="match status" value="3"/>
</dbReference>
<evidence type="ECO:0000259" key="26">
    <source>
        <dbReference type="PROSITE" id="PS50853"/>
    </source>
</evidence>
<evidence type="ECO:0000256" key="3">
    <source>
        <dbReference type="ARBA" id="ARBA00022553"/>
    </source>
</evidence>
<dbReference type="SUPFAM" id="SSF57184">
    <property type="entry name" value="Growth factor receptor domain"/>
    <property type="match status" value="1"/>
</dbReference>
<dbReference type="Pfam" id="PF00041">
    <property type="entry name" value="fn3"/>
    <property type="match status" value="1"/>
</dbReference>
<feature type="binding site" evidence="20">
    <location>
        <begin position="1107"/>
        <end position="1108"/>
    </location>
    <ligand>
        <name>ATP</name>
        <dbReference type="ChEBI" id="CHEBI:30616"/>
    </ligand>
</feature>
<dbReference type="CDD" id="cd00063">
    <property type="entry name" value="FN3"/>
    <property type="match status" value="3"/>
</dbReference>
<dbReference type="GO" id="GO:0043410">
    <property type="term" value="P:positive regulation of MAPK cascade"/>
    <property type="evidence" value="ECO:0007669"/>
    <property type="project" value="TreeGrafter"/>
</dbReference>
<dbReference type="Gene3D" id="3.80.20.20">
    <property type="entry name" value="Receptor L-domain"/>
    <property type="match status" value="2"/>
</dbReference>
<dbReference type="PROSITE" id="PS50011">
    <property type="entry name" value="PROTEIN_KINASE_DOM"/>
    <property type="match status" value="1"/>
</dbReference>
<evidence type="ECO:0000256" key="24">
    <source>
        <dbReference type="SAM" id="Phobius"/>
    </source>
</evidence>
<dbReference type="InterPro" id="IPR003961">
    <property type="entry name" value="FN3_dom"/>
</dbReference>
<evidence type="ECO:0000256" key="6">
    <source>
        <dbReference type="ARBA" id="ARBA00022692"/>
    </source>
</evidence>
<evidence type="ECO:0000256" key="7">
    <source>
        <dbReference type="ARBA" id="ARBA00022729"/>
    </source>
</evidence>
<feature type="transmembrane region" description="Helical" evidence="24">
    <location>
        <begin position="902"/>
        <end position="927"/>
    </location>
</feature>
<organism evidence="27 28">
    <name type="scientific">Astyanax mexicanus</name>
    <name type="common">Blind cave fish</name>
    <name type="synonym">Astyanax fasciatus mexicanus</name>
    <dbReference type="NCBI Taxonomy" id="7994"/>
    <lineage>
        <taxon>Eukaryota</taxon>
        <taxon>Metazoa</taxon>
        <taxon>Chordata</taxon>
        <taxon>Craniata</taxon>
        <taxon>Vertebrata</taxon>
        <taxon>Euteleostomi</taxon>
        <taxon>Actinopterygii</taxon>
        <taxon>Neopterygii</taxon>
        <taxon>Teleostei</taxon>
        <taxon>Ostariophysi</taxon>
        <taxon>Characiformes</taxon>
        <taxon>Characoidei</taxon>
        <taxon>Acestrorhamphidae</taxon>
        <taxon>Acestrorhamphinae</taxon>
        <taxon>Astyanax</taxon>
    </lineage>
</organism>
<dbReference type="PROSITE" id="PS00239">
    <property type="entry name" value="RECEPTOR_TYR_KIN_II"/>
    <property type="match status" value="1"/>
</dbReference>
<dbReference type="InterPro" id="IPR011009">
    <property type="entry name" value="Kinase-like_dom_sf"/>
</dbReference>
<feature type="binding site" evidence="20">
    <location>
        <position position="1121"/>
    </location>
    <ligand>
        <name>ATP</name>
        <dbReference type="ChEBI" id="CHEBI:30616"/>
    </ligand>
</feature>
<dbReference type="EC" id="2.7.10.1" evidence="22"/>
<dbReference type="GO" id="GO:0046328">
    <property type="term" value="P:regulation of JNK cascade"/>
    <property type="evidence" value="ECO:0007669"/>
    <property type="project" value="TreeGrafter"/>
</dbReference>
<comment type="catalytic activity">
    <reaction evidence="18 22">
        <text>L-tyrosyl-[protein] + ATP = O-phospho-L-tyrosyl-[protein] + ADP + H(+)</text>
        <dbReference type="Rhea" id="RHEA:10596"/>
        <dbReference type="Rhea" id="RHEA-COMP:10136"/>
        <dbReference type="Rhea" id="RHEA-COMP:20101"/>
        <dbReference type="ChEBI" id="CHEBI:15378"/>
        <dbReference type="ChEBI" id="CHEBI:30616"/>
        <dbReference type="ChEBI" id="CHEBI:46858"/>
        <dbReference type="ChEBI" id="CHEBI:61978"/>
        <dbReference type="ChEBI" id="CHEBI:456216"/>
        <dbReference type="EC" id="2.7.10.1"/>
    </reaction>
</comment>
<keyword evidence="7" id="KW-0732">Signal</keyword>
<feature type="binding site" evidence="20">
    <location>
        <begin position="1049"/>
        <end position="1055"/>
    </location>
    <ligand>
        <name>ATP</name>
        <dbReference type="ChEBI" id="CHEBI:30616"/>
    </ligand>
</feature>
<dbReference type="Pfam" id="PF01030">
    <property type="entry name" value="Recep_L_domain"/>
    <property type="match status" value="2"/>
</dbReference>
<dbReference type="InterPro" id="IPR050122">
    <property type="entry name" value="RTK"/>
</dbReference>
<dbReference type="SMART" id="SM00219">
    <property type="entry name" value="TyrKc"/>
    <property type="match status" value="1"/>
</dbReference>
<evidence type="ECO:0000256" key="20">
    <source>
        <dbReference type="PIRSR" id="PIRSR000620-2"/>
    </source>
</evidence>
<dbReference type="InterPro" id="IPR001245">
    <property type="entry name" value="Ser-Thr/Tyr_kinase_cat_dom"/>
</dbReference>
<proteinExistence type="inferred from homology"/>
<dbReference type="GO" id="GO:0042593">
    <property type="term" value="P:glucose homeostasis"/>
    <property type="evidence" value="ECO:0007669"/>
    <property type="project" value="TreeGrafter"/>
</dbReference>
<keyword evidence="6 22" id="KW-0812">Transmembrane</keyword>
<dbReference type="Ensembl" id="ENSAMXT00005052002.1">
    <property type="protein sequence ID" value="ENSAMXP00005047919.1"/>
    <property type="gene ID" value="ENSAMXG00005021735.1"/>
</dbReference>
<dbReference type="PROSITE" id="PS50853">
    <property type="entry name" value="FN3"/>
    <property type="match status" value="3"/>
</dbReference>
<dbReference type="SUPFAM" id="SSF56112">
    <property type="entry name" value="Protein kinase-like (PK-like)"/>
    <property type="match status" value="1"/>
</dbReference>
<dbReference type="InterPro" id="IPR016246">
    <property type="entry name" value="Tyr_kinase_insulin-like_rcpt"/>
</dbReference>
<evidence type="ECO:0000256" key="19">
    <source>
        <dbReference type="PIRSR" id="PIRSR000620-1"/>
    </source>
</evidence>
<dbReference type="PANTHER" id="PTHR24416">
    <property type="entry name" value="TYROSINE-PROTEIN KINASE RECEPTOR"/>
    <property type="match status" value="1"/>
</dbReference>
<dbReference type="Pfam" id="PF00757">
    <property type="entry name" value="Furin-like"/>
    <property type="match status" value="1"/>
</dbReference>
<evidence type="ECO:0000256" key="5">
    <source>
        <dbReference type="ARBA" id="ARBA00022685"/>
    </source>
</evidence>
<dbReference type="Pfam" id="PF07714">
    <property type="entry name" value="PK_Tyr_Ser-Thr"/>
    <property type="match status" value="1"/>
</dbReference>
<keyword evidence="11 20" id="KW-0067">ATP-binding</keyword>
<reference evidence="27" key="1">
    <citation type="submission" date="2025-08" db="UniProtKB">
        <authorList>
            <consortium name="Ensembl"/>
        </authorList>
    </citation>
    <scope>IDENTIFICATION</scope>
</reference>
<keyword evidence="8" id="KW-0677">Repeat</keyword>
<dbReference type="InterPro" id="IPR000719">
    <property type="entry name" value="Prot_kinase_dom"/>
</dbReference>
<keyword evidence="13 24" id="KW-0472">Membrane</keyword>
<dbReference type="SMART" id="SM00261">
    <property type="entry name" value="FU"/>
    <property type="match status" value="1"/>
</dbReference>
<evidence type="ECO:0000256" key="1">
    <source>
        <dbReference type="ARBA" id="ARBA00004251"/>
    </source>
</evidence>
<evidence type="ECO:0000256" key="4">
    <source>
        <dbReference type="ARBA" id="ARBA00022679"/>
    </source>
</evidence>
<evidence type="ECO:0000256" key="13">
    <source>
        <dbReference type="ARBA" id="ARBA00023136"/>
    </source>
</evidence>
<evidence type="ECO:0000313" key="28">
    <source>
        <dbReference type="Proteomes" id="UP000694621"/>
    </source>
</evidence>
<evidence type="ECO:0000256" key="10">
    <source>
        <dbReference type="ARBA" id="ARBA00022777"/>
    </source>
</evidence>
<keyword evidence="9 20" id="KW-0547">Nucleotide-binding</keyword>
<evidence type="ECO:0000256" key="2">
    <source>
        <dbReference type="ARBA" id="ARBA00022475"/>
    </source>
</evidence>
<feature type="domain" description="Fibronectin type-III" evidence="26">
    <location>
        <begin position="799"/>
        <end position="895"/>
    </location>
</feature>
<dbReference type="Gene3D" id="2.60.40.10">
    <property type="entry name" value="Immunoglobulins"/>
    <property type="match status" value="3"/>
</dbReference>
<dbReference type="SMART" id="SM00060">
    <property type="entry name" value="FN3"/>
    <property type="match status" value="3"/>
</dbReference>
<dbReference type="InterPro" id="IPR002011">
    <property type="entry name" value="Tyr_kinase_rcpt_2_CS"/>
</dbReference>
<dbReference type="GO" id="GO:0005009">
    <property type="term" value="F:insulin receptor activity"/>
    <property type="evidence" value="ECO:0007669"/>
    <property type="project" value="TreeGrafter"/>
</dbReference>
<keyword evidence="14" id="KW-0829">Tyrosine-protein kinase</keyword>
<dbReference type="Proteomes" id="UP000694621">
    <property type="component" value="Unplaced"/>
</dbReference>
<evidence type="ECO:0000256" key="21">
    <source>
        <dbReference type="PROSITE-ProRule" id="PRU10141"/>
    </source>
</evidence>
<name>A0A8B9LBV1_ASTMX</name>
<dbReference type="PRINTS" id="PR00109">
    <property type="entry name" value="TYRKINASE"/>
</dbReference>
<feature type="domain" description="Protein kinase" evidence="25">
    <location>
        <begin position="968"/>
        <end position="1242"/>
    </location>
</feature>
<dbReference type="GO" id="GO:0030424">
    <property type="term" value="C:axon"/>
    <property type="evidence" value="ECO:0007669"/>
    <property type="project" value="TreeGrafter"/>
</dbReference>
<evidence type="ECO:0000256" key="11">
    <source>
        <dbReference type="ARBA" id="ARBA00022840"/>
    </source>
</evidence>
<accession>A0A8B9LBV1</accession>
<comment type="similarity">
    <text evidence="22">Belongs to the protein kinase superfamily. Tyr protein kinase family. Insulin receptor subfamily.</text>
</comment>
<dbReference type="InterPro" id="IPR008266">
    <property type="entry name" value="Tyr_kinase_AS"/>
</dbReference>
<evidence type="ECO:0000256" key="18">
    <source>
        <dbReference type="ARBA" id="ARBA00051243"/>
    </source>
</evidence>
<feature type="domain" description="Fibronectin type-III" evidence="26">
    <location>
        <begin position="456"/>
        <end position="575"/>
    </location>
</feature>
<dbReference type="InterPro" id="IPR009030">
    <property type="entry name" value="Growth_fac_rcpt_cys_sf"/>
</dbReference>
<dbReference type="PROSITE" id="PS00107">
    <property type="entry name" value="PROTEIN_KINASE_ATP"/>
    <property type="match status" value="1"/>
</dbReference>
<keyword evidence="5" id="KW-0165">Cleavage on pair of basic residues</keyword>
<keyword evidence="10" id="KW-0418">Kinase</keyword>
<evidence type="ECO:0000313" key="27">
    <source>
        <dbReference type="Ensembl" id="ENSAMXP00005047919.1"/>
    </source>
</evidence>
<dbReference type="InterPro" id="IPR017441">
    <property type="entry name" value="Protein_kinase_ATP_BS"/>
</dbReference>
<dbReference type="InterPro" id="IPR013783">
    <property type="entry name" value="Ig-like_fold"/>
</dbReference>
<dbReference type="GO" id="GO:0005524">
    <property type="term" value="F:ATP binding"/>
    <property type="evidence" value="ECO:0007669"/>
    <property type="project" value="UniProtKB-UniRule"/>
</dbReference>
<feature type="binding site" evidence="20 21">
    <location>
        <position position="1002"/>
    </location>
    <ligand>
        <name>ATP</name>
        <dbReference type="ChEBI" id="CHEBI:30616"/>
    </ligand>
</feature>
<keyword evidence="4" id="KW-0808">Transferase</keyword>
<feature type="compositionally biased region" description="Low complexity" evidence="23">
    <location>
        <begin position="1291"/>
        <end position="1312"/>
    </location>
</feature>
<dbReference type="InterPro" id="IPR006211">
    <property type="entry name" value="Furin-like_Cys-rich_dom"/>
</dbReference>
<feature type="region of interest" description="Disordered" evidence="23">
    <location>
        <begin position="645"/>
        <end position="664"/>
    </location>
</feature>
<comment type="subcellular location">
    <subcellularLocation>
        <location evidence="1">Cell membrane</location>
        <topology evidence="1">Single-pass type I membrane protein</topology>
    </subcellularLocation>
</comment>
<dbReference type="PANTHER" id="PTHR24416:SF106">
    <property type="entry name" value="INSULIN-LIKE GROWTH FACTOR 1 RECEPTOR"/>
    <property type="match status" value="1"/>
</dbReference>
<sequence>MIFCGPHIDIRNDISEFKKLENCTVVEGYLQILLIGDKNHNPYQEFRTLSFPKLRMVTDYLLLFRVAGLDSLSMLFPNLTVIRGRNLFYNYALVIFEMTSLKDIGLYNLKNITRGAIRIEKNPELCYLDSVDWSLIMDAEFNNYVAGNKQSKECGDVCPGIMEDRPECPRTSFNDNYSYRCWTSNHCQKECAPKCDRRVCTDNKECCHPQCLGSCTEPDNDMACAACQHYYHEGRCVPDCPPGTYRFEGWRCITMETCARVHLPSEVDFVIHNGECMPECPPGFTRNDSQSMFCSACDGLCDKVCEIKTIDSVDAAQSLQGCTVIKGNLHINIRRGNNIASELESFMGLIQTVTGYVRIKHSHTLGSLSFLKSLRYINGEELLDNAYAFSALDNQHLQYLWDWSQHNLTIRAGKLFFRSNPKLCVSEIRKMWEKTSIIERMEEDDIRNNGERASCESHILKFKNNQTQSNRIKLTWERYRPPDYRDLISFIVYYKEAPFQNITEFDGQDGCGSSSWTMVDVDLPPDKATDPGVLLYPLKPWTQYAIFVKAITLVVEDKHTLGAKSEVVYIRTKASEPSMPRDVRAYANSSSSLVVKWTPPISPNGNSTFYLVRWQQQSEDRELYQHNYCSKELKIPIRISATALSDGEEDTKPTKSDAGSAEKGACCPCPKTKEDLKAEAEERALSKVFENFLHNAVFTPRPPDRRRRDLFGVANGTLARGLGRNATGQEGNMTDPELLERVYPFSEFTVYTEFTEIHNLQPFTVYRIDVHACNHEVERCSAAAFIFSRTKPAEKADDIPGTVTHEKDERVEDTVVLRWPEPPRPSGLILMYEIKFRLGTEPEKHECVSRQQYRELRGARLTNLGFGNYSARVRATSLAGNGSWTEPVSFYVPPPHRKKPNMLYLAITIPIIVLLALIALISSIIFIRKKRNNDRLGNGVLYASVNPEYFSAAEMYVPDEWEVSREKITLCRELGQGSFGMVYEGIAKGVVKDEPETKVAIKTVNESASMRERIEFLNEASVMKEFNCHHVVRLLGVVSQGQPTLVIMELMTRGDLKSYLRSLRSKQGSCSQPLPSLKKMIQMAGEISDGMAYLNANKFVHRDLAARNCMVAEDFTVKIGDFGMTRDIYETDYYRKGGKGLLPVRWMSPESLKDGVFTTNSDVWSFGVVLWEIATLAEQPYQGMSNEQVLRFVMEGGLLDKPDNCPDMLFELMRMCWQYNPKMRPSFLEIISSIKEELEPSFQEVSFFYSEENKPPDTEELDMEVENMENVPLDPASTLAPASTQVAQPIAPGTPLASGPTPSPPSSSASPGMTLDKHSGQASANGPVVLLGPAFDDTQPYAHMNGGRKNERALPLPQSSAC</sequence>
<keyword evidence="17" id="KW-0325">Glycoprotein</keyword>
<keyword evidence="16 22" id="KW-0675">Receptor</keyword>
<dbReference type="GO" id="GO:0043560">
    <property type="term" value="F:insulin receptor substrate binding"/>
    <property type="evidence" value="ECO:0007669"/>
    <property type="project" value="InterPro"/>
</dbReference>
<dbReference type="GO" id="GO:0005899">
    <property type="term" value="C:insulin receptor complex"/>
    <property type="evidence" value="ECO:0007669"/>
    <property type="project" value="TreeGrafter"/>
</dbReference>
<evidence type="ECO:0000256" key="9">
    <source>
        <dbReference type="ARBA" id="ARBA00022741"/>
    </source>
</evidence>
<dbReference type="Gene3D" id="2.10.220.10">
    <property type="entry name" value="Hormone Receptor, Insulin-like Growth Factor Receptor 1, Chain A, domain 2"/>
    <property type="match status" value="1"/>
</dbReference>
<keyword evidence="15" id="KW-1015">Disulfide bond</keyword>
<evidence type="ECO:0000256" key="8">
    <source>
        <dbReference type="ARBA" id="ARBA00022737"/>
    </source>
</evidence>
<feature type="binding site" evidence="20">
    <location>
        <position position="978"/>
    </location>
    <ligand>
        <name>ATP</name>
        <dbReference type="ChEBI" id="CHEBI:30616"/>
    </ligand>
</feature>
<keyword evidence="3 22" id="KW-0597">Phosphoprotein</keyword>
<evidence type="ECO:0000256" key="23">
    <source>
        <dbReference type="SAM" id="MobiDB-lite"/>
    </source>
</evidence>
<dbReference type="InterPro" id="IPR006212">
    <property type="entry name" value="Furin_repeat"/>
</dbReference>
<dbReference type="PROSITE" id="PS00109">
    <property type="entry name" value="PROTEIN_KINASE_TYR"/>
    <property type="match status" value="1"/>
</dbReference>
<keyword evidence="12 24" id="KW-1133">Transmembrane helix</keyword>
<evidence type="ECO:0000256" key="12">
    <source>
        <dbReference type="ARBA" id="ARBA00022989"/>
    </source>
</evidence>
<dbReference type="InterPro" id="IPR000494">
    <property type="entry name" value="Rcpt_L-dom"/>
</dbReference>
<dbReference type="GO" id="GO:0051897">
    <property type="term" value="P:positive regulation of phosphatidylinositol 3-kinase/protein kinase B signal transduction"/>
    <property type="evidence" value="ECO:0007669"/>
    <property type="project" value="TreeGrafter"/>
</dbReference>
<dbReference type="GO" id="GO:0043548">
    <property type="term" value="F:phosphatidylinositol 3-kinase binding"/>
    <property type="evidence" value="ECO:0007669"/>
    <property type="project" value="InterPro"/>
</dbReference>
<evidence type="ECO:0000259" key="25">
    <source>
        <dbReference type="PROSITE" id="PS50011"/>
    </source>
</evidence>
<protein>
    <recommendedName>
        <fullName evidence="22">Tyrosine-protein kinase receptor</fullName>
        <ecNumber evidence="22">2.7.10.1</ecNumber>
    </recommendedName>
</protein>
<keyword evidence="2" id="KW-1003">Cell membrane</keyword>
<evidence type="ECO:0000256" key="16">
    <source>
        <dbReference type="ARBA" id="ARBA00023170"/>
    </source>
</evidence>
<feature type="active site" description="Proton donor/acceptor" evidence="19">
    <location>
        <position position="1103"/>
    </location>
</feature>
<dbReference type="Gene3D" id="1.10.510.10">
    <property type="entry name" value="Transferase(Phosphotransferase) domain 1"/>
    <property type="match status" value="1"/>
</dbReference>
<dbReference type="SUPFAM" id="SSF52058">
    <property type="entry name" value="L domain-like"/>
    <property type="match status" value="2"/>
</dbReference>
<evidence type="ECO:0000256" key="17">
    <source>
        <dbReference type="ARBA" id="ARBA00023180"/>
    </source>
</evidence>
<dbReference type="PIRSF" id="PIRSF000620">
    <property type="entry name" value="Insulin_receptor"/>
    <property type="match status" value="1"/>
</dbReference>
<feature type="region of interest" description="Disordered" evidence="23">
    <location>
        <begin position="1289"/>
        <end position="1362"/>
    </location>
</feature>
<dbReference type="InterPro" id="IPR036116">
    <property type="entry name" value="FN3_sf"/>
</dbReference>
<evidence type="ECO:0000256" key="15">
    <source>
        <dbReference type="ARBA" id="ARBA00023157"/>
    </source>
</evidence>
<dbReference type="Gene3D" id="3.30.200.20">
    <property type="entry name" value="Phosphorylase Kinase, domain 1"/>
    <property type="match status" value="1"/>
</dbReference>
<dbReference type="GO" id="GO:0048009">
    <property type="term" value="P:insulin-like growth factor receptor signaling pathway"/>
    <property type="evidence" value="ECO:0007669"/>
    <property type="project" value="TreeGrafter"/>
</dbReference>